<dbReference type="PROSITE" id="PS00552">
    <property type="entry name" value="HTH_MERR_1"/>
    <property type="match status" value="1"/>
</dbReference>
<dbReference type="InterPro" id="IPR047057">
    <property type="entry name" value="MerR_fam"/>
</dbReference>
<evidence type="ECO:0000313" key="3">
    <source>
        <dbReference type="EMBL" id="KAA1418282.1"/>
    </source>
</evidence>
<dbReference type="Proteomes" id="UP000307768">
    <property type="component" value="Unassembled WGS sequence"/>
</dbReference>
<dbReference type="EMBL" id="VDFQ02000007">
    <property type="protein sequence ID" value="KAA1418282.1"/>
    <property type="molecule type" value="Genomic_DNA"/>
</dbReference>
<name>A0A5Q6RJT6_9ACTN</name>
<dbReference type="InterPro" id="IPR009061">
    <property type="entry name" value="DNA-bd_dom_put_sf"/>
</dbReference>
<dbReference type="RefSeq" id="WP_149771571.1">
    <property type="nucleotide sequence ID" value="NZ_VDFQ02000007.1"/>
</dbReference>
<dbReference type="SMART" id="SM00422">
    <property type="entry name" value="HTH_MERR"/>
    <property type="match status" value="1"/>
</dbReference>
<organism evidence="3 4">
    <name type="scientific">Mumia zhuanghuii</name>
    <dbReference type="NCBI Taxonomy" id="2585211"/>
    <lineage>
        <taxon>Bacteria</taxon>
        <taxon>Bacillati</taxon>
        <taxon>Actinomycetota</taxon>
        <taxon>Actinomycetes</taxon>
        <taxon>Propionibacteriales</taxon>
        <taxon>Nocardioidaceae</taxon>
        <taxon>Mumia</taxon>
    </lineage>
</organism>
<comment type="caution">
    <text evidence="3">The sequence shown here is derived from an EMBL/GenBank/DDBJ whole genome shotgun (WGS) entry which is preliminary data.</text>
</comment>
<dbReference type="CDD" id="cd00592">
    <property type="entry name" value="HTH_MerR-like"/>
    <property type="match status" value="1"/>
</dbReference>
<sequence>MSDTEMRVGDAADVLGIAAHVLRHWEDVGLLRPPRLPSGHRVYDDQTIAEARMIQICQRAGLSLAEIRDLAAADRTERLGMIAAKRASIAAQVADLELADLFLSHVVTCTHPVVSECDECSGLLARARPSSLSAPRSG</sequence>
<evidence type="ECO:0000259" key="2">
    <source>
        <dbReference type="PROSITE" id="PS50937"/>
    </source>
</evidence>
<reference evidence="3 4" key="1">
    <citation type="submission" date="2019-09" db="EMBL/GenBank/DDBJ databases">
        <title>Mumia zhuanghuii sp. nov. isolated from the intestinal contents of plateau pika (Ochotona curzoniae) in the Qinghai-Tibet plateau of China.</title>
        <authorList>
            <person name="Tian Z."/>
        </authorList>
    </citation>
    <scope>NUCLEOTIDE SEQUENCE [LARGE SCALE GENOMIC DNA]</scope>
    <source>
        <strain evidence="4">350</strain>
    </source>
</reference>
<dbReference type="InterPro" id="IPR000551">
    <property type="entry name" value="MerR-type_HTH_dom"/>
</dbReference>
<proteinExistence type="predicted"/>
<accession>A0A5Q6RJT6</accession>
<keyword evidence="1" id="KW-0238">DNA-binding</keyword>
<gene>
    <name evidence="3" type="ORF">FE697_020890</name>
</gene>
<dbReference type="SUPFAM" id="SSF46955">
    <property type="entry name" value="Putative DNA-binding domain"/>
    <property type="match status" value="1"/>
</dbReference>
<dbReference type="AlphaFoldDB" id="A0A5Q6RJT6"/>
<dbReference type="GO" id="GO:0003700">
    <property type="term" value="F:DNA-binding transcription factor activity"/>
    <property type="evidence" value="ECO:0007669"/>
    <property type="project" value="InterPro"/>
</dbReference>
<evidence type="ECO:0000256" key="1">
    <source>
        <dbReference type="ARBA" id="ARBA00023125"/>
    </source>
</evidence>
<dbReference type="OrthoDB" id="9802039at2"/>
<dbReference type="PANTHER" id="PTHR30204">
    <property type="entry name" value="REDOX-CYCLING DRUG-SENSING TRANSCRIPTIONAL ACTIVATOR SOXR"/>
    <property type="match status" value="1"/>
</dbReference>
<protein>
    <submittedName>
        <fullName evidence="3">MerR family transcriptional regulator</fullName>
    </submittedName>
</protein>
<dbReference type="PRINTS" id="PR00040">
    <property type="entry name" value="HTHMERR"/>
</dbReference>
<dbReference type="PROSITE" id="PS50937">
    <property type="entry name" value="HTH_MERR_2"/>
    <property type="match status" value="1"/>
</dbReference>
<evidence type="ECO:0000313" key="4">
    <source>
        <dbReference type="Proteomes" id="UP000307768"/>
    </source>
</evidence>
<dbReference type="PANTHER" id="PTHR30204:SF93">
    <property type="entry name" value="HTH MERR-TYPE DOMAIN-CONTAINING PROTEIN"/>
    <property type="match status" value="1"/>
</dbReference>
<dbReference type="Gene3D" id="1.10.1660.10">
    <property type="match status" value="1"/>
</dbReference>
<dbReference type="GO" id="GO:0003677">
    <property type="term" value="F:DNA binding"/>
    <property type="evidence" value="ECO:0007669"/>
    <property type="project" value="UniProtKB-KW"/>
</dbReference>
<feature type="domain" description="HTH merR-type" evidence="2">
    <location>
        <begin position="5"/>
        <end position="73"/>
    </location>
</feature>
<dbReference type="Pfam" id="PF13411">
    <property type="entry name" value="MerR_1"/>
    <property type="match status" value="1"/>
</dbReference>